<evidence type="ECO:0000256" key="1">
    <source>
        <dbReference type="SAM" id="Phobius"/>
    </source>
</evidence>
<protein>
    <submittedName>
        <fullName evidence="2">Uncharacterized protein</fullName>
    </submittedName>
</protein>
<evidence type="ECO:0000313" key="2">
    <source>
        <dbReference type="EMBL" id="TMI79664.1"/>
    </source>
</evidence>
<organism evidence="2 3">
    <name type="scientific">Candidatus Segetimicrobium genomatis</name>
    <dbReference type="NCBI Taxonomy" id="2569760"/>
    <lineage>
        <taxon>Bacteria</taxon>
        <taxon>Bacillati</taxon>
        <taxon>Candidatus Sysuimicrobiota</taxon>
        <taxon>Candidatus Sysuimicrobiia</taxon>
        <taxon>Candidatus Sysuimicrobiales</taxon>
        <taxon>Candidatus Segetimicrobiaceae</taxon>
        <taxon>Candidatus Segetimicrobium</taxon>
    </lineage>
</organism>
<proteinExistence type="predicted"/>
<accession>A0A537J7W9</accession>
<dbReference type="AlphaFoldDB" id="A0A537J7W9"/>
<evidence type="ECO:0000313" key="3">
    <source>
        <dbReference type="Proteomes" id="UP000318093"/>
    </source>
</evidence>
<dbReference type="Proteomes" id="UP000318093">
    <property type="component" value="Unassembled WGS sequence"/>
</dbReference>
<name>A0A537J7W9_9BACT</name>
<reference evidence="2 3" key="1">
    <citation type="journal article" date="2019" name="Nat. Microbiol.">
        <title>Mediterranean grassland soil C-N compound turnover is dependent on rainfall and depth, and is mediated by genomically divergent microorganisms.</title>
        <authorList>
            <person name="Diamond S."/>
            <person name="Andeer P.F."/>
            <person name="Li Z."/>
            <person name="Crits-Christoph A."/>
            <person name="Burstein D."/>
            <person name="Anantharaman K."/>
            <person name="Lane K.R."/>
            <person name="Thomas B.C."/>
            <person name="Pan C."/>
            <person name="Northen T.R."/>
            <person name="Banfield J.F."/>
        </authorList>
    </citation>
    <scope>NUCLEOTIDE SEQUENCE [LARGE SCALE GENOMIC DNA]</scope>
    <source>
        <strain evidence="2">NP_6</strain>
    </source>
</reference>
<keyword evidence="1" id="KW-0472">Membrane</keyword>
<dbReference type="EMBL" id="VBAN01000310">
    <property type="protein sequence ID" value="TMI79664.1"/>
    <property type="molecule type" value="Genomic_DNA"/>
</dbReference>
<keyword evidence="1" id="KW-0812">Transmembrane</keyword>
<keyword evidence="1" id="KW-1133">Transmembrane helix</keyword>
<feature type="transmembrane region" description="Helical" evidence="1">
    <location>
        <begin position="20"/>
        <end position="37"/>
    </location>
</feature>
<gene>
    <name evidence="2" type="ORF">E6H03_09800</name>
</gene>
<comment type="caution">
    <text evidence="2">The sequence shown here is derived from an EMBL/GenBank/DDBJ whole genome shotgun (WGS) entry which is preliminary data.</text>
</comment>
<sequence length="170" mass="18231">MIRDPRTFTGQSNGRKVITIPVPFIVLFVVLAAAIAIRAQVARPSAVPAVAAAGQSEPAKVEPLGKGNLNRVTLTAEAVERLGIQTAPVREAGAAGKGSGAGRATVVPYGAVYYDVHGRTWVYTNPKPLVFVRGQPRVLRWRRSAWPSWWGPSSADWSSNSRRVCSVTEA</sequence>